<keyword evidence="2 6" id="KW-0812">Transmembrane</keyword>
<dbReference type="GeneID" id="20804365"/>
<dbReference type="OrthoDB" id="3364966at2759"/>
<feature type="domain" description="VTT" evidence="7">
    <location>
        <begin position="87"/>
        <end position="214"/>
    </location>
</feature>
<sequence>MTVLQVLQGLWRLVVVFAACVGVSYVLFSRLLERRPSLAETLSWNLGFEDIQRGDVSAALRSAMSEDFELTLACFASVFFIKQTFAIPGSALLNVIAGVLLPIHIAFPLVCVLTTCGASSCYILSSTLGSHESLVSMTDYFLPGKLDLLQVQIDAARQEERLVYVLLFLRIFPFSPNWLLNMASPYLNIPLRLFAPSVLIGLMPYNFVTVKAGSMLSNLDSIRDIFDVQTVLGFLTLAALMLVPAIVKRRQAKANSKKMA</sequence>
<accession>W4H3G1</accession>
<feature type="transmembrane region" description="Helical" evidence="6">
    <location>
        <begin position="6"/>
        <end position="28"/>
    </location>
</feature>
<dbReference type="GO" id="GO:0016020">
    <property type="term" value="C:membrane"/>
    <property type="evidence" value="ECO:0007669"/>
    <property type="project" value="UniProtKB-SubCell"/>
</dbReference>
<evidence type="ECO:0000313" key="8">
    <source>
        <dbReference type="EMBL" id="ETV85799.1"/>
    </source>
</evidence>
<evidence type="ECO:0000256" key="6">
    <source>
        <dbReference type="SAM" id="Phobius"/>
    </source>
</evidence>
<dbReference type="InterPro" id="IPR045014">
    <property type="entry name" value="TM41A/B"/>
</dbReference>
<evidence type="ECO:0000256" key="5">
    <source>
        <dbReference type="ARBA" id="ARBA00023136"/>
    </source>
</evidence>
<feature type="transmembrane region" description="Helical" evidence="6">
    <location>
        <begin position="228"/>
        <end position="247"/>
    </location>
</feature>
<comment type="subcellular location">
    <subcellularLocation>
        <location evidence="1">Membrane</location>
        <topology evidence="1">Multi-pass membrane protein</topology>
    </subcellularLocation>
</comment>
<reference evidence="8" key="1">
    <citation type="submission" date="2013-12" db="EMBL/GenBank/DDBJ databases">
        <title>The Genome Sequence of Aphanomyces astaci APO3.</title>
        <authorList>
            <consortium name="The Broad Institute Genomics Platform"/>
            <person name="Russ C."/>
            <person name="Tyler B."/>
            <person name="van West P."/>
            <person name="Dieguez-Uribeondo J."/>
            <person name="Young S.K."/>
            <person name="Zeng Q."/>
            <person name="Gargeya S."/>
            <person name="Fitzgerald M."/>
            <person name="Abouelleil A."/>
            <person name="Alvarado L."/>
            <person name="Chapman S.B."/>
            <person name="Gainer-Dewar J."/>
            <person name="Goldberg J."/>
            <person name="Griggs A."/>
            <person name="Gujja S."/>
            <person name="Hansen M."/>
            <person name="Howarth C."/>
            <person name="Imamovic A."/>
            <person name="Ireland A."/>
            <person name="Larimer J."/>
            <person name="McCowan C."/>
            <person name="Murphy C."/>
            <person name="Pearson M."/>
            <person name="Poon T.W."/>
            <person name="Priest M."/>
            <person name="Roberts A."/>
            <person name="Saif S."/>
            <person name="Shea T."/>
            <person name="Sykes S."/>
            <person name="Wortman J."/>
            <person name="Nusbaum C."/>
            <person name="Birren B."/>
        </authorList>
    </citation>
    <scope>NUCLEOTIDE SEQUENCE [LARGE SCALE GENOMIC DNA]</scope>
    <source>
        <strain evidence="8">APO3</strain>
    </source>
</reference>
<name>W4H3G1_APHAT</name>
<feature type="transmembrane region" description="Helical" evidence="6">
    <location>
        <begin position="92"/>
        <end position="125"/>
    </location>
</feature>
<feature type="transmembrane region" description="Helical" evidence="6">
    <location>
        <begin position="191"/>
        <end position="208"/>
    </location>
</feature>
<gene>
    <name evidence="8" type="ORF">H257_02369</name>
</gene>
<dbReference type="AlphaFoldDB" id="W4H3G1"/>
<keyword evidence="4 6" id="KW-1133">Transmembrane helix</keyword>
<dbReference type="InterPro" id="IPR032816">
    <property type="entry name" value="VTT_dom"/>
</dbReference>
<keyword evidence="3" id="KW-0732">Signal</keyword>
<dbReference type="RefSeq" id="XP_009824271.1">
    <property type="nucleotide sequence ID" value="XM_009825969.1"/>
</dbReference>
<organism evidence="8">
    <name type="scientific">Aphanomyces astaci</name>
    <name type="common">Crayfish plague agent</name>
    <dbReference type="NCBI Taxonomy" id="112090"/>
    <lineage>
        <taxon>Eukaryota</taxon>
        <taxon>Sar</taxon>
        <taxon>Stramenopiles</taxon>
        <taxon>Oomycota</taxon>
        <taxon>Saprolegniomycetes</taxon>
        <taxon>Saprolegniales</taxon>
        <taxon>Verrucalvaceae</taxon>
        <taxon>Aphanomyces</taxon>
    </lineage>
</organism>
<evidence type="ECO:0000256" key="3">
    <source>
        <dbReference type="ARBA" id="ARBA00022729"/>
    </source>
</evidence>
<evidence type="ECO:0000256" key="1">
    <source>
        <dbReference type="ARBA" id="ARBA00004141"/>
    </source>
</evidence>
<dbReference type="PANTHER" id="PTHR43220:SF21">
    <property type="entry name" value="TRANSMEMBRANE PROTEIN 41A"/>
    <property type="match status" value="1"/>
</dbReference>
<dbReference type="Pfam" id="PF09335">
    <property type="entry name" value="VTT_dom"/>
    <property type="match status" value="1"/>
</dbReference>
<dbReference type="EMBL" id="KI913117">
    <property type="protein sequence ID" value="ETV85799.1"/>
    <property type="molecule type" value="Genomic_DNA"/>
</dbReference>
<dbReference type="PANTHER" id="PTHR43220">
    <property type="match status" value="1"/>
</dbReference>
<evidence type="ECO:0000259" key="7">
    <source>
        <dbReference type="Pfam" id="PF09335"/>
    </source>
</evidence>
<keyword evidence="5 6" id="KW-0472">Membrane</keyword>
<evidence type="ECO:0000256" key="2">
    <source>
        <dbReference type="ARBA" id="ARBA00022692"/>
    </source>
</evidence>
<dbReference type="VEuPathDB" id="FungiDB:H257_02369"/>
<evidence type="ECO:0000256" key="4">
    <source>
        <dbReference type="ARBA" id="ARBA00022989"/>
    </source>
</evidence>
<dbReference type="STRING" id="112090.W4H3G1"/>
<proteinExistence type="predicted"/>
<protein>
    <recommendedName>
        <fullName evidence="7">VTT domain-containing protein</fullName>
    </recommendedName>
</protein>